<dbReference type="EMBL" id="JADKFW010000014">
    <property type="protein sequence ID" value="MBK9719029.1"/>
    <property type="molecule type" value="Genomic_DNA"/>
</dbReference>
<accession>A0A9D7SD66</accession>
<feature type="transmembrane region" description="Helical" evidence="1">
    <location>
        <begin position="49"/>
        <end position="65"/>
    </location>
</feature>
<evidence type="ECO:0000313" key="3">
    <source>
        <dbReference type="Proteomes" id="UP000808349"/>
    </source>
</evidence>
<name>A0A9D7SD66_9BACT</name>
<protein>
    <recommendedName>
        <fullName evidence="4">DUF4345 domain-containing protein</fullName>
    </recommendedName>
</protein>
<keyword evidence="1" id="KW-0812">Transmembrane</keyword>
<feature type="transmembrane region" description="Helical" evidence="1">
    <location>
        <begin position="98"/>
        <end position="118"/>
    </location>
</feature>
<feature type="transmembrane region" description="Helical" evidence="1">
    <location>
        <begin position="71"/>
        <end position="91"/>
    </location>
</feature>
<evidence type="ECO:0000313" key="2">
    <source>
        <dbReference type="EMBL" id="MBK9719029.1"/>
    </source>
</evidence>
<feature type="transmembrane region" description="Helical" evidence="1">
    <location>
        <begin position="6"/>
        <end position="29"/>
    </location>
</feature>
<sequence>MTFTTIALIAAIATLGLGLGFLFSSTTMLKQWGMQAPDEAKVMSRRNGVIYLGLSTLLFLARTNIPTKEAIAIGGATITVLLAISGLYELSGGRVSKGILVSTVVEILITIGFLSSLMS</sequence>
<comment type="caution">
    <text evidence="2">The sequence shown here is derived from an EMBL/GenBank/DDBJ whole genome shotgun (WGS) entry which is preliminary data.</text>
</comment>
<evidence type="ECO:0000256" key="1">
    <source>
        <dbReference type="SAM" id="Phobius"/>
    </source>
</evidence>
<reference evidence="2 3" key="1">
    <citation type="submission" date="2020-10" db="EMBL/GenBank/DDBJ databases">
        <title>Connecting structure to function with the recovery of over 1000 high-quality activated sludge metagenome-assembled genomes encoding full-length rRNA genes using long-read sequencing.</title>
        <authorList>
            <person name="Singleton C.M."/>
            <person name="Petriglieri F."/>
            <person name="Kristensen J.M."/>
            <person name="Kirkegaard R.H."/>
            <person name="Michaelsen T.Y."/>
            <person name="Andersen M.H."/>
            <person name="Karst S.M."/>
            <person name="Dueholm M.S."/>
            <person name="Nielsen P.H."/>
            <person name="Albertsen M."/>
        </authorList>
    </citation>
    <scope>NUCLEOTIDE SEQUENCE [LARGE SCALE GENOMIC DNA]</scope>
    <source>
        <strain evidence="2">Ribe_18-Q3-R11-54_BAT3C.373</strain>
    </source>
</reference>
<dbReference type="Proteomes" id="UP000808349">
    <property type="component" value="Unassembled WGS sequence"/>
</dbReference>
<organism evidence="2 3">
    <name type="scientific">Candidatus Defluviibacterium haderslevense</name>
    <dbReference type="NCBI Taxonomy" id="2981993"/>
    <lineage>
        <taxon>Bacteria</taxon>
        <taxon>Pseudomonadati</taxon>
        <taxon>Bacteroidota</taxon>
        <taxon>Saprospiria</taxon>
        <taxon>Saprospirales</taxon>
        <taxon>Saprospiraceae</taxon>
        <taxon>Candidatus Defluviibacterium</taxon>
    </lineage>
</organism>
<keyword evidence="1" id="KW-1133">Transmembrane helix</keyword>
<evidence type="ECO:0008006" key="4">
    <source>
        <dbReference type="Google" id="ProtNLM"/>
    </source>
</evidence>
<proteinExistence type="predicted"/>
<keyword evidence="1" id="KW-0472">Membrane</keyword>
<gene>
    <name evidence="2" type="ORF">IPO85_16240</name>
</gene>
<dbReference type="AlphaFoldDB" id="A0A9D7SD66"/>